<feature type="chain" id="PRO_5002697432" evidence="2">
    <location>
        <begin position="23"/>
        <end position="306"/>
    </location>
</feature>
<keyword evidence="2" id="KW-0732">Signal</keyword>
<feature type="coiled-coil region" evidence="1">
    <location>
        <begin position="203"/>
        <end position="230"/>
    </location>
</feature>
<sequence>MSVLRLIVSVVAALFVPPPAPASGPCPPEAAALGHAPPDGKGWACVLTGEGGQRLRHGWSVDYWPNGARRRACEYRRDVLDGRCSEWDDAGELLARGSFAEGARVGYWWFWGLERAFAHPDGAAARGSTQAVLVELGASEADAPALAQHVLEHVFEARDDIRAAPQLCSLSACVSAATVDERAVLAVQLQPPPDKAEANEAALASAAQLAAAAQKTIARARRKRDEAQAKAEARYESRVRSWENTRLQCADGTRSPSCTCGYDQRGCCSHHGGVAGCPRAYPDAPELDDSPLVTNEFVDDAAAPGP</sequence>
<name>A6G2H0_9BACT</name>
<evidence type="ECO:0000313" key="4">
    <source>
        <dbReference type="Proteomes" id="UP000005801"/>
    </source>
</evidence>
<keyword evidence="1" id="KW-0175">Coiled coil</keyword>
<protein>
    <submittedName>
        <fullName evidence="3">Uncharacterized protein</fullName>
    </submittedName>
</protein>
<evidence type="ECO:0000313" key="3">
    <source>
        <dbReference type="EMBL" id="EDM79907.1"/>
    </source>
</evidence>
<keyword evidence="4" id="KW-1185">Reference proteome</keyword>
<organism evidence="3 4">
    <name type="scientific">Plesiocystis pacifica SIR-1</name>
    <dbReference type="NCBI Taxonomy" id="391625"/>
    <lineage>
        <taxon>Bacteria</taxon>
        <taxon>Pseudomonadati</taxon>
        <taxon>Myxococcota</taxon>
        <taxon>Polyangia</taxon>
        <taxon>Nannocystales</taxon>
        <taxon>Nannocystaceae</taxon>
        <taxon>Plesiocystis</taxon>
    </lineage>
</organism>
<dbReference type="AlphaFoldDB" id="A6G2H0"/>
<evidence type="ECO:0000256" key="1">
    <source>
        <dbReference type="SAM" id="Coils"/>
    </source>
</evidence>
<dbReference type="Gene3D" id="2.20.110.10">
    <property type="entry name" value="Histone H3 K4-specific methyltransferase SET7/9 N-terminal domain"/>
    <property type="match status" value="1"/>
</dbReference>
<dbReference type="EMBL" id="ABCS01000015">
    <property type="protein sequence ID" value="EDM79907.1"/>
    <property type="molecule type" value="Genomic_DNA"/>
</dbReference>
<proteinExistence type="predicted"/>
<comment type="caution">
    <text evidence="3">The sequence shown here is derived from an EMBL/GenBank/DDBJ whole genome shotgun (WGS) entry which is preliminary data.</text>
</comment>
<evidence type="ECO:0000256" key="2">
    <source>
        <dbReference type="SAM" id="SignalP"/>
    </source>
</evidence>
<accession>A6G2H0</accession>
<reference evidence="3 4" key="1">
    <citation type="submission" date="2007-06" db="EMBL/GenBank/DDBJ databases">
        <authorList>
            <person name="Shimkets L."/>
            <person name="Ferriera S."/>
            <person name="Johnson J."/>
            <person name="Kravitz S."/>
            <person name="Beeson K."/>
            <person name="Sutton G."/>
            <person name="Rogers Y.-H."/>
            <person name="Friedman R."/>
            <person name="Frazier M."/>
            <person name="Venter J.C."/>
        </authorList>
    </citation>
    <scope>NUCLEOTIDE SEQUENCE [LARGE SCALE GENOMIC DNA]</scope>
    <source>
        <strain evidence="3 4">SIR-1</strain>
    </source>
</reference>
<gene>
    <name evidence="3" type="ORF">PPSIR1_22736</name>
</gene>
<dbReference type="Proteomes" id="UP000005801">
    <property type="component" value="Unassembled WGS sequence"/>
</dbReference>
<dbReference type="SUPFAM" id="SSF82185">
    <property type="entry name" value="Histone H3 K4-specific methyltransferase SET7/9 N-terminal domain"/>
    <property type="match status" value="1"/>
</dbReference>
<feature type="signal peptide" evidence="2">
    <location>
        <begin position="1"/>
        <end position="22"/>
    </location>
</feature>